<name>A0A9X2ESS4_9GAMM</name>
<accession>A0A9X2ESS4</accession>
<dbReference type="RefSeq" id="WP_252473435.1">
    <property type="nucleotide sequence ID" value="NZ_JALBWM010000450.1"/>
</dbReference>
<gene>
    <name evidence="1" type="ORF">MO867_22875</name>
</gene>
<feature type="non-terminal residue" evidence="1">
    <location>
        <position position="69"/>
    </location>
</feature>
<dbReference type="Proteomes" id="UP001139028">
    <property type="component" value="Unassembled WGS sequence"/>
</dbReference>
<proteinExistence type="predicted"/>
<protein>
    <submittedName>
        <fullName evidence="1">Uncharacterized protein</fullName>
    </submittedName>
</protein>
<keyword evidence="2" id="KW-1185">Reference proteome</keyword>
<dbReference type="AlphaFoldDB" id="A0A9X2ESS4"/>
<organism evidence="1 2">
    <name type="scientific">Microbulbifer okhotskensis</name>
    <dbReference type="NCBI Taxonomy" id="2926617"/>
    <lineage>
        <taxon>Bacteria</taxon>
        <taxon>Pseudomonadati</taxon>
        <taxon>Pseudomonadota</taxon>
        <taxon>Gammaproteobacteria</taxon>
        <taxon>Cellvibrionales</taxon>
        <taxon>Microbulbiferaceae</taxon>
        <taxon>Microbulbifer</taxon>
    </lineage>
</organism>
<dbReference type="EMBL" id="JALBWM010000450">
    <property type="protein sequence ID" value="MCO1337166.1"/>
    <property type="molecule type" value="Genomic_DNA"/>
</dbReference>
<reference evidence="1" key="1">
    <citation type="journal article" date="2022" name="Arch. Microbiol.">
        <title>Microbulbifer okhotskensis sp. nov., isolated from a deep bottom sediment of the Okhotsk Sea.</title>
        <authorList>
            <person name="Romanenko L."/>
            <person name="Kurilenko V."/>
            <person name="Otstavnykh N."/>
            <person name="Velansky P."/>
            <person name="Isaeva M."/>
            <person name="Mikhailov V."/>
        </authorList>
    </citation>
    <scope>NUCLEOTIDE SEQUENCE</scope>
    <source>
        <strain evidence="1">OS29</strain>
    </source>
</reference>
<sequence>MNLNDFTVNFKHLNREKLLEDWVWLIGKDKLPIMVTALGDAFLQKIDSEKILVVFRILCHFFTISKKEM</sequence>
<evidence type="ECO:0000313" key="1">
    <source>
        <dbReference type="EMBL" id="MCO1337166.1"/>
    </source>
</evidence>
<evidence type="ECO:0000313" key="2">
    <source>
        <dbReference type="Proteomes" id="UP001139028"/>
    </source>
</evidence>
<comment type="caution">
    <text evidence="1">The sequence shown here is derived from an EMBL/GenBank/DDBJ whole genome shotgun (WGS) entry which is preliminary data.</text>
</comment>